<name>A0A0N1HZ53_LEPSE</name>
<dbReference type="EMBL" id="LJSK01000803">
    <property type="protein sequence ID" value="KPI82531.1"/>
    <property type="molecule type" value="Genomic_DNA"/>
</dbReference>
<comment type="caution">
    <text evidence="1">The sequence shown here is derived from an EMBL/GenBank/DDBJ whole genome shotgun (WGS) entry which is preliminary data.</text>
</comment>
<gene>
    <name evidence="1" type="ORF">ABL78_8459</name>
</gene>
<accession>A0A0N1HZ53</accession>
<sequence>MHARAGTRVYVHPMAGTLPSYALVPHARASSSPSSCDFCGPAATRVHCILPLPNAGFVMARGACGLCWWWWRRGAA</sequence>
<dbReference type="Proteomes" id="UP000038009">
    <property type="component" value="Unassembled WGS sequence"/>
</dbReference>
<evidence type="ECO:0000313" key="1">
    <source>
        <dbReference type="EMBL" id="KPI82531.1"/>
    </source>
</evidence>
<evidence type="ECO:0000313" key="2">
    <source>
        <dbReference type="Proteomes" id="UP000038009"/>
    </source>
</evidence>
<protein>
    <submittedName>
        <fullName evidence="1">Uncharacterized protein</fullName>
    </submittedName>
</protein>
<proteinExistence type="predicted"/>
<dbReference type="AlphaFoldDB" id="A0A0N1HZ53"/>
<organism evidence="1 2">
    <name type="scientific">Leptomonas seymouri</name>
    <dbReference type="NCBI Taxonomy" id="5684"/>
    <lineage>
        <taxon>Eukaryota</taxon>
        <taxon>Discoba</taxon>
        <taxon>Euglenozoa</taxon>
        <taxon>Kinetoplastea</taxon>
        <taxon>Metakinetoplastina</taxon>
        <taxon>Trypanosomatida</taxon>
        <taxon>Trypanosomatidae</taxon>
        <taxon>Leishmaniinae</taxon>
        <taxon>Leptomonas</taxon>
    </lineage>
</organism>
<reference evidence="1 2" key="1">
    <citation type="journal article" date="2015" name="PLoS Pathog.">
        <title>Leptomonas seymouri: Adaptations to the Dixenous Life Cycle Analyzed by Genome Sequencing, Transcriptome Profiling and Co-infection with Leishmania donovani.</title>
        <authorList>
            <person name="Kraeva N."/>
            <person name="Butenko A."/>
            <person name="Hlavacova J."/>
            <person name="Kostygov A."/>
            <person name="Myskova J."/>
            <person name="Grybchuk D."/>
            <person name="Lestinova T."/>
            <person name="Votypka J."/>
            <person name="Volf P."/>
            <person name="Opperdoes F."/>
            <person name="Flegontov P."/>
            <person name="Lukes J."/>
            <person name="Yurchenko V."/>
        </authorList>
    </citation>
    <scope>NUCLEOTIDE SEQUENCE [LARGE SCALE GENOMIC DNA]</scope>
    <source>
        <strain evidence="1 2">ATCC 30220</strain>
    </source>
</reference>
<dbReference type="VEuPathDB" id="TriTrypDB:Lsey_0805_0010"/>
<keyword evidence="2" id="KW-1185">Reference proteome</keyword>